<reference evidence="7" key="1">
    <citation type="submission" date="2019-01" db="EMBL/GenBank/DDBJ databases">
        <title>Anaerobic oxidation of ethane by archaea from a marine hydrocarbon seep.</title>
        <authorList>
            <person name="Musat F."/>
        </authorList>
    </citation>
    <scope>NUCLEOTIDE SEQUENCE [LARGE SCALE GENOMIC DNA]</scope>
</reference>
<dbReference type="AlphaFoldDB" id="A0A8B3S6S7"/>
<dbReference type="Proteomes" id="UP000291831">
    <property type="component" value="Unassembled WGS sequence"/>
</dbReference>
<dbReference type="CDD" id="cd11382">
    <property type="entry name" value="Ribosomal_S8e"/>
    <property type="match status" value="1"/>
</dbReference>
<comment type="caution">
    <text evidence="6">The sequence shown here is derived from an EMBL/GenBank/DDBJ whole genome shotgun (WGS) entry which is preliminary data.</text>
</comment>
<comment type="similarity">
    <text evidence="1 5">Belongs to the eukaryotic ribosomal protein eS8 family.</text>
</comment>
<dbReference type="HAMAP" id="MF_00029">
    <property type="entry name" value="Ribosomal_eS8"/>
    <property type="match status" value="1"/>
</dbReference>
<dbReference type="EMBL" id="RPGO01000004">
    <property type="protein sequence ID" value="RZB32902.1"/>
    <property type="molecule type" value="Genomic_DNA"/>
</dbReference>
<keyword evidence="3 5" id="KW-0687">Ribonucleoprotein</keyword>
<dbReference type="InterPro" id="IPR020919">
    <property type="entry name" value="Ribosomal_protein_eS8_arc"/>
</dbReference>
<dbReference type="NCBIfam" id="TIGR00307">
    <property type="entry name" value="eS8"/>
    <property type="match status" value="1"/>
</dbReference>
<evidence type="ECO:0000313" key="6">
    <source>
        <dbReference type="EMBL" id="RZB32902.1"/>
    </source>
</evidence>
<dbReference type="PANTHER" id="PTHR10394">
    <property type="entry name" value="40S RIBOSOMAL PROTEIN S8"/>
    <property type="match status" value="1"/>
</dbReference>
<evidence type="ECO:0000256" key="5">
    <source>
        <dbReference type="HAMAP-Rule" id="MF_00029"/>
    </source>
</evidence>
<evidence type="ECO:0000256" key="4">
    <source>
        <dbReference type="ARBA" id="ARBA00035277"/>
    </source>
</evidence>
<dbReference type="GO" id="GO:0006412">
    <property type="term" value="P:translation"/>
    <property type="evidence" value="ECO:0007669"/>
    <property type="project" value="UniProtKB-UniRule"/>
</dbReference>
<dbReference type="GO" id="GO:1990904">
    <property type="term" value="C:ribonucleoprotein complex"/>
    <property type="evidence" value="ECO:0007669"/>
    <property type="project" value="UniProtKB-KW"/>
</dbReference>
<evidence type="ECO:0000256" key="3">
    <source>
        <dbReference type="ARBA" id="ARBA00023274"/>
    </source>
</evidence>
<evidence type="ECO:0000313" key="7">
    <source>
        <dbReference type="Proteomes" id="UP000291831"/>
    </source>
</evidence>
<accession>A0A8B3S6S7</accession>
<keyword evidence="2 5" id="KW-0689">Ribosomal protein</keyword>
<dbReference type="InterPro" id="IPR001047">
    <property type="entry name" value="Ribosomal_eS8"/>
</dbReference>
<gene>
    <name evidence="5" type="primary">rps8e</name>
    <name evidence="6" type="ORF">AEth_00248</name>
</gene>
<dbReference type="Pfam" id="PF01201">
    <property type="entry name" value="Ribosomal_S8e"/>
    <property type="match status" value="1"/>
</dbReference>
<dbReference type="InterPro" id="IPR022309">
    <property type="entry name" value="Ribosomal_Se8/biogenesis_NSA2"/>
</dbReference>
<name>A0A8B3S6S7_9EURY</name>
<dbReference type="Gene3D" id="2.40.10.310">
    <property type="match status" value="1"/>
</dbReference>
<comment type="subunit">
    <text evidence="5">Part of the 30S ribosomal subunit.</text>
</comment>
<organism evidence="6 7">
    <name type="scientific">Candidatus Argoarchaeum ethanivorans</name>
    <dbReference type="NCBI Taxonomy" id="2608793"/>
    <lineage>
        <taxon>Archaea</taxon>
        <taxon>Methanobacteriati</taxon>
        <taxon>Methanobacteriota</taxon>
        <taxon>Stenosarchaea group</taxon>
        <taxon>Methanomicrobia</taxon>
        <taxon>Methanosarcinales</taxon>
        <taxon>Methanosarcinales incertae sedis</taxon>
        <taxon>GOM Arc I cluster</taxon>
        <taxon>Candidatus Argoarchaeum</taxon>
    </lineage>
</organism>
<evidence type="ECO:0000256" key="2">
    <source>
        <dbReference type="ARBA" id="ARBA00022980"/>
    </source>
</evidence>
<proteinExistence type="inferred from homology"/>
<evidence type="ECO:0000256" key="1">
    <source>
        <dbReference type="ARBA" id="ARBA00005257"/>
    </source>
</evidence>
<dbReference type="GO" id="GO:0003735">
    <property type="term" value="F:structural constituent of ribosome"/>
    <property type="evidence" value="ECO:0007669"/>
    <property type="project" value="InterPro"/>
</dbReference>
<protein>
    <recommendedName>
        <fullName evidence="4 5">Small ribosomal subunit protein eS8</fullName>
    </recommendedName>
</protein>
<dbReference type="GO" id="GO:0005840">
    <property type="term" value="C:ribosome"/>
    <property type="evidence" value="ECO:0007669"/>
    <property type="project" value="UniProtKB-KW"/>
</dbReference>
<sequence length="125" mass="13994">MRWQGNSKRKSTSGRLIRARGKRKFEIGRDAAETHAGKNIKKVIKCFGGNKKYRLLQTDTVNVTDKKNNTTRKATIETVTENQANQYYVRRDVMTKGAVIKTSIGQAKVTNKPGQDGIVNAVLVE</sequence>